<organism evidence="2 3">
    <name type="scientific">Kineosporia babensis</name>
    <dbReference type="NCBI Taxonomy" id="499548"/>
    <lineage>
        <taxon>Bacteria</taxon>
        <taxon>Bacillati</taxon>
        <taxon>Actinomycetota</taxon>
        <taxon>Actinomycetes</taxon>
        <taxon>Kineosporiales</taxon>
        <taxon>Kineosporiaceae</taxon>
        <taxon>Kineosporia</taxon>
    </lineage>
</organism>
<feature type="transmembrane region" description="Helical" evidence="1">
    <location>
        <begin position="211"/>
        <end position="229"/>
    </location>
</feature>
<dbReference type="PANTHER" id="PTHR38457">
    <property type="entry name" value="REGULATOR ABRB-RELATED"/>
    <property type="match status" value="1"/>
</dbReference>
<dbReference type="InterPro" id="IPR017516">
    <property type="entry name" value="AbrB_dup"/>
</dbReference>
<feature type="transmembrane region" description="Helical" evidence="1">
    <location>
        <begin position="236"/>
        <end position="255"/>
    </location>
</feature>
<dbReference type="RefSeq" id="WP_231448483.1">
    <property type="nucleotide sequence ID" value="NZ_JAJOMB010000023.1"/>
</dbReference>
<protein>
    <submittedName>
        <fullName evidence="2">AbrB family transcriptional regulator</fullName>
    </submittedName>
</protein>
<evidence type="ECO:0000256" key="1">
    <source>
        <dbReference type="SAM" id="Phobius"/>
    </source>
</evidence>
<keyword evidence="3" id="KW-1185">Reference proteome</keyword>
<name>A0A9X1NII6_9ACTN</name>
<dbReference type="NCBIfam" id="TIGR03082">
    <property type="entry name" value="Gneg_AbrB_dup"/>
    <property type="match status" value="2"/>
</dbReference>
<feature type="transmembrane region" description="Helical" evidence="1">
    <location>
        <begin position="261"/>
        <end position="279"/>
    </location>
</feature>
<dbReference type="EMBL" id="JAJOMB010000023">
    <property type="protein sequence ID" value="MCD5315667.1"/>
    <property type="molecule type" value="Genomic_DNA"/>
</dbReference>
<gene>
    <name evidence="2" type="ORF">LR394_32695</name>
</gene>
<dbReference type="AlphaFoldDB" id="A0A9X1NII6"/>
<dbReference type="Proteomes" id="UP001138997">
    <property type="component" value="Unassembled WGS sequence"/>
</dbReference>
<dbReference type="GO" id="GO:0016020">
    <property type="term" value="C:membrane"/>
    <property type="evidence" value="ECO:0007669"/>
    <property type="project" value="InterPro"/>
</dbReference>
<feature type="transmembrane region" description="Helical" evidence="1">
    <location>
        <begin position="121"/>
        <end position="142"/>
    </location>
</feature>
<feature type="transmembrane region" description="Helical" evidence="1">
    <location>
        <begin position="286"/>
        <end position="311"/>
    </location>
</feature>
<sequence>MPEVPDDHEDRARGPWPWLILLVLTGVFSLLLWWAGLPSPALFGSLAAGLLYALVAPRVPELPGPSLTFAQAVLGAAIGAALNPGTLTAMRQDWLPVLLACLATLLISVVAGYLLSLRPGVSRATGVFAMIAGGASGVVAISRDLGADDRVVAVVQYLRVLIIMLGMPLVAQTIFGPGEGSAVTYGIEIFDPDEVTMIGPFMVGPGDLGPILAGLAVTAFSLVIGLALARSIRIPAGALIFPMAVAAVLAATGFGADVPSWLQSVGFALIGLQVGLRFTRESLKAVLALLPLATLTIVALIVASAGLGVVLADVTGQSMLDGYLATTPGGLYAVLATAVGSGADVTFVLMVQIARLFVMLFCAPLLARLIAGPKT</sequence>
<keyword evidence="1" id="KW-1133">Transmembrane helix</keyword>
<feature type="transmembrane region" description="Helical" evidence="1">
    <location>
        <begin position="154"/>
        <end position="175"/>
    </location>
</feature>
<reference evidence="2" key="1">
    <citation type="submission" date="2021-11" db="EMBL/GenBank/DDBJ databases">
        <title>Streptomyces corallinus and Kineosporia corallina sp. nov., two new coral-derived marine actinobacteria.</title>
        <authorList>
            <person name="Buangrab K."/>
            <person name="Sutthacheep M."/>
            <person name="Yeemin T."/>
            <person name="Harunari E."/>
            <person name="Igarashi Y."/>
            <person name="Sripreechasak P."/>
            <person name="Kanchanasin P."/>
            <person name="Tanasupawat S."/>
            <person name="Phongsopitanun W."/>
        </authorList>
    </citation>
    <scope>NUCLEOTIDE SEQUENCE</scope>
    <source>
        <strain evidence="2">JCM 31032</strain>
    </source>
</reference>
<dbReference type="PIRSF" id="PIRSF038991">
    <property type="entry name" value="Protein_AbrB"/>
    <property type="match status" value="1"/>
</dbReference>
<feature type="transmembrane region" description="Helical" evidence="1">
    <location>
        <begin position="94"/>
        <end position="115"/>
    </location>
</feature>
<evidence type="ECO:0000313" key="2">
    <source>
        <dbReference type="EMBL" id="MCD5315667.1"/>
    </source>
</evidence>
<keyword evidence="1" id="KW-0812">Transmembrane</keyword>
<feature type="transmembrane region" description="Helical" evidence="1">
    <location>
        <begin position="356"/>
        <end position="373"/>
    </location>
</feature>
<evidence type="ECO:0000313" key="3">
    <source>
        <dbReference type="Proteomes" id="UP001138997"/>
    </source>
</evidence>
<comment type="caution">
    <text evidence="2">The sequence shown here is derived from an EMBL/GenBank/DDBJ whole genome shotgun (WGS) entry which is preliminary data.</text>
</comment>
<dbReference type="PANTHER" id="PTHR38457:SF1">
    <property type="entry name" value="REGULATOR ABRB-RELATED"/>
    <property type="match status" value="1"/>
</dbReference>
<dbReference type="GO" id="GO:0010468">
    <property type="term" value="P:regulation of gene expression"/>
    <property type="evidence" value="ECO:0007669"/>
    <property type="project" value="InterPro"/>
</dbReference>
<dbReference type="InterPro" id="IPR007820">
    <property type="entry name" value="AbrB_fam"/>
</dbReference>
<feature type="transmembrane region" description="Helical" evidence="1">
    <location>
        <begin position="41"/>
        <end position="59"/>
    </location>
</feature>
<feature type="transmembrane region" description="Helical" evidence="1">
    <location>
        <begin position="16"/>
        <end position="34"/>
    </location>
</feature>
<dbReference type="Pfam" id="PF05145">
    <property type="entry name" value="AbrB"/>
    <property type="match status" value="1"/>
</dbReference>
<feature type="transmembrane region" description="Helical" evidence="1">
    <location>
        <begin position="65"/>
        <end position="82"/>
    </location>
</feature>
<accession>A0A9X1NII6</accession>
<proteinExistence type="predicted"/>
<keyword evidence="1" id="KW-0472">Membrane</keyword>